<evidence type="ECO:0000256" key="1">
    <source>
        <dbReference type="ARBA" id="ARBA00004123"/>
    </source>
</evidence>
<feature type="coiled-coil region" evidence="6">
    <location>
        <begin position="96"/>
        <end position="151"/>
    </location>
</feature>
<evidence type="ECO:0000313" key="10">
    <source>
        <dbReference type="Proteomes" id="UP001085076"/>
    </source>
</evidence>
<dbReference type="SUPFAM" id="SSF101936">
    <property type="entry name" value="DNA-binding pseudobarrel domain"/>
    <property type="match status" value="1"/>
</dbReference>
<comment type="subcellular location">
    <subcellularLocation>
        <location evidence="1">Nucleus</location>
    </subcellularLocation>
</comment>
<feature type="region of interest" description="Disordered" evidence="7">
    <location>
        <begin position="376"/>
        <end position="400"/>
    </location>
</feature>
<gene>
    <name evidence="9" type="ORF">J5N97_009674</name>
</gene>
<evidence type="ECO:0000256" key="3">
    <source>
        <dbReference type="ARBA" id="ARBA00023125"/>
    </source>
</evidence>
<dbReference type="GO" id="GO:0005634">
    <property type="term" value="C:nucleus"/>
    <property type="evidence" value="ECO:0007669"/>
    <property type="project" value="UniProtKB-SubCell"/>
</dbReference>
<feature type="compositionally biased region" description="Basic and acidic residues" evidence="7">
    <location>
        <begin position="380"/>
        <end position="400"/>
    </location>
</feature>
<dbReference type="Pfam" id="PF02362">
    <property type="entry name" value="B3"/>
    <property type="match status" value="1"/>
</dbReference>
<sequence>MKARVSKLEEENKKLTGEKESIIADFGKSQRALSSLKADYESLQASLSLSEQTVTTLRLDLDQSRSEKDSIVGENKKLSEKVSALERGVSTEQEMRKALRAKLTTIEELVIKLQEDNRFLSEQLGAKNNLLSQAQNEVLIAQESNEVIKKEMSSLQSDLNESWRKSVELEAKLAAAKKKELSDDEIRRVTSEVYSILSCVHSVDPSVNFYQTSYDAVVELYFEKCHGEGEGNKDPIAEEIRVEDPTVEEARSDVPRLEEICVISASEKNTSDMAIAPSSVSDLEEVSKCKMVILDPDPIYKAIIAKSKSIREDTGCHGETVFDPEPILLEKECKPPGESSQAIIEIEDEAITAVSVVPSGEGASESIKATSIGLNGMKASETDERDRSSTVRRKEDRPEVRQLRGEIEELKAVRDKILSERTKTPEEVAEILRAFRGNMRAFFEAGPVRLRGPSENYWSVMLSMSPELWDARFTEGWADFVRDHQLAERELLVFVLREDMCFEVHILGNNQCQKVSTLAAAPTQILDDVSDLDLFASSDSS</sequence>
<reference evidence="9" key="2">
    <citation type="journal article" date="2022" name="Hortic Res">
        <title>The genome of Dioscorea zingiberensis sheds light on the biosynthesis, origin and evolution of the medicinally important diosgenin saponins.</title>
        <authorList>
            <person name="Li Y."/>
            <person name="Tan C."/>
            <person name="Li Z."/>
            <person name="Guo J."/>
            <person name="Li S."/>
            <person name="Chen X."/>
            <person name="Wang C."/>
            <person name="Dai X."/>
            <person name="Yang H."/>
            <person name="Song W."/>
            <person name="Hou L."/>
            <person name="Xu J."/>
            <person name="Tong Z."/>
            <person name="Xu A."/>
            <person name="Yuan X."/>
            <person name="Wang W."/>
            <person name="Yang Q."/>
            <person name="Chen L."/>
            <person name="Sun Z."/>
            <person name="Wang K."/>
            <person name="Pan B."/>
            <person name="Chen J."/>
            <person name="Bao Y."/>
            <person name="Liu F."/>
            <person name="Qi X."/>
            <person name="Gang D.R."/>
            <person name="Wen J."/>
            <person name="Li J."/>
        </authorList>
    </citation>
    <scope>NUCLEOTIDE SEQUENCE</scope>
    <source>
        <strain evidence="9">Dzin_1.0</strain>
    </source>
</reference>
<dbReference type="GO" id="GO:0003677">
    <property type="term" value="F:DNA binding"/>
    <property type="evidence" value="ECO:0007669"/>
    <property type="project" value="UniProtKB-KW"/>
</dbReference>
<keyword evidence="4" id="KW-0804">Transcription</keyword>
<feature type="domain" description="TF-B3" evidence="8">
    <location>
        <begin position="414"/>
        <end position="510"/>
    </location>
</feature>
<evidence type="ECO:0000256" key="6">
    <source>
        <dbReference type="SAM" id="Coils"/>
    </source>
</evidence>
<accession>A0A9D5CYN6</accession>
<protein>
    <recommendedName>
        <fullName evidence="8">TF-B3 domain-containing protein</fullName>
    </recommendedName>
</protein>
<dbReference type="PROSITE" id="PS50863">
    <property type="entry name" value="B3"/>
    <property type="match status" value="1"/>
</dbReference>
<keyword evidence="10" id="KW-1185">Reference proteome</keyword>
<name>A0A9D5CYN6_9LILI</name>
<evidence type="ECO:0000256" key="7">
    <source>
        <dbReference type="SAM" id="MobiDB-lite"/>
    </source>
</evidence>
<keyword evidence="2" id="KW-0805">Transcription regulation</keyword>
<dbReference type="EMBL" id="JAGGNH010000002">
    <property type="protein sequence ID" value="KAJ0981419.1"/>
    <property type="molecule type" value="Genomic_DNA"/>
</dbReference>
<keyword evidence="6" id="KW-0175">Coiled coil</keyword>
<dbReference type="InterPro" id="IPR003340">
    <property type="entry name" value="B3_DNA-bd"/>
</dbReference>
<dbReference type="PANTHER" id="PTHR31920:SF132">
    <property type="entry name" value="TF-B3 DOMAIN-CONTAINING PROTEIN"/>
    <property type="match status" value="1"/>
</dbReference>
<evidence type="ECO:0000256" key="5">
    <source>
        <dbReference type="ARBA" id="ARBA00023242"/>
    </source>
</evidence>
<organism evidence="9 10">
    <name type="scientific">Dioscorea zingiberensis</name>
    <dbReference type="NCBI Taxonomy" id="325984"/>
    <lineage>
        <taxon>Eukaryota</taxon>
        <taxon>Viridiplantae</taxon>
        <taxon>Streptophyta</taxon>
        <taxon>Embryophyta</taxon>
        <taxon>Tracheophyta</taxon>
        <taxon>Spermatophyta</taxon>
        <taxon>Magnoliopsida</taxon>
        <taxon>Liliopsida</taxon>
        <taxon>Dioscoreales</taxon>
        <taxon>Dioscoreaceae</taxon>
        <taxon>Dioscorea</taxon>
    </lineage>
</organism>
<evidence type="ECO:0000259" key="8">
    <source>
        <dbReference type="PROSITE" id="PS50863"/>
    </source>
</evidence>
<dbReference type="CDD" id="cd10017">
    <property type="entry name" value="B3_DNA"/>
    <property type="match status" value="1"/>
</dbReference>
<evidence type="ECO:0000313" key="9">
    <source>
        <dbReference type="EMBL" id="KAJ0981419.1"/>
    </source>
</evidence>
<evidence type="ECO:0000256" key="4">
    <source>
        <dbReference type="ARBA" id="ARBA00023163"/>
    </source>
</evidence>
<dbReference type="InterPro" id="IPR015300">
    <property type="entry name" value="DNA-bd_pseudobarrel_sf"/>
</dbReference>
<keyword evidence="5" id="KW-0539">Nucleus</keyword>
<dbReference type="AlphaFoldDB" id="A0A9D5CYN6"/>
<dbReference type="Gene3D" id="2.40.330.10">
    <property type="entry name" value="DNA-binding pseudobarrel domain"/>
    <property type="match status" value="1"/>
</dbReference>
<dbReference type="PANTHER" id="PTHR31920">
    <property type="entry name" value="B3 DOMAIN-CONTAINING"/>
    <property type="match status" value="1"/>
</dbReference>
<evidence type="ECO:0000256" key="2">
    <source>
        <dbReference type="ARBA" id="ARBA00023015"/>
    </source>
</evidence>
<dbReference type="Proteomes" id="UP001085076">
    <property type="component" value="Miscellaneous, Linkage group lg02"/>
</dbReference>
<reference evidence="9" key="1">
    <citation type="submission" date="2021-03" db="EMBL/GenBank/DDBJ databases">
        <authorList>
            <person name="Li Z."/>
            <person name="Yang C."/>
        </authorList>
    </citation>
    <scope>NUCLEOTIDE SEQUENCE</scope>
    <source>
        <strain evidence="9">Dzin_1.0</strain>
        <tissue evidence="9">Leaf</tissue>
    </source>
</reference>
<dbReference type="InterPro" id="IPR050655">
    <property type="entry name" value="Plant_B3_domain"/>
</dbReference>
<keyword evidence="3" id="KW-0238">DNA-binding</keyword>
<proteinExistence type="predicted"/>
<comment type="caution">
    <text evidence="9">The sequence shown here is derived from an EMBL/GenBank/DDBJ whole genome shotgun (WGS) entry which is preliminary data.</text>
</comment>